<evidence type="ECO:0000313" key="4">
    <source>
        <dbReference type="Proteomes" id="UP000008139"/>
    </source>
</evidence>
<dbReference type="GO" id="GO:0030976">
    <property type="term" value="F:thiamine pyrophosphate binding"/>
    <property type="evidence" value="ECO:0007669"/>
    <property type="project" value="InterPro"/>
</dbReference>
<dbReference type="OrthoDB" id="9794954at2"/>
<organism evidence="3 4">
    <name type="scientific">Hippea maritima (strain ATCC 700847 / DSM 10411 / MH2)</name>
    <dbReference type="NCBI Taxonomy" id="760142"/>
    <lineage>
        <taxon>Bacteria</taxon>
        <taxon>Pseudomonadati</taxon>
        <taxon>Campylobacterota</taxon>
        <taxon>Desulfurellia</taxon>
        <taxon>Desulfurellales</taxon>
        <taxon>Hippeaceae</taxon>
        <taxon>Hippea</taxon>
    </lineage>
</organism>
<name>F2LVI4_HIPMA</name>
<accession>F2LVI4</accession>
<proteinExistence type="predicted"/>
<dbReference type="InterPro" id="IPR029061">
    <property type="entry name" value="THDP-binding"/>
</dbReference>
<gene>
    <name evidence="3" type="ordered locus">Hipma_0798</name>
</gene>
<dbReference type="Gene3D" id="3.40.50.970">
    <property type="match status" value="2"/>
</dbReference>
<dbReference type="InterPro" id="IPR051479">
    <property type="entry name" value="PorB-like"/>
</dbReference>
<keyword evidence="3" id="KW-0670">Pyruvate</keyword>
<dbReference type="PANTHER" id="PTHR42897">
    <property type="entry name" value="PYRUVATE SYNTHASE SUBUNIT PORB"/>
    <property type="match status" value="1"/>
</dbReference>
<dbReference type="eggNOG" id="COG1013">
    <property type="taxonomic scope" value="Bacteria"/>
</dbReference>
<dbReference type="InterPro" id="IPR011766">
    <property type="entry name" value="TPP_enzyme_TPP-bd"/>
</dbReference>
<dbReference type="InParanoid" id="F2LVI4"/>
<keyword evidence="1 3" id="KW-0560">Oxidoreductase</keyword>
<evidence type="ECO:0000313" key="3">
    <source>
        <dbReference type="EMBL" id="AEA33768.1"/>
    </source>
</evidence>
<protein>
    <submittedName>
        <fullName evidence="3">Pyruvate synthase</fullName>
        <ecNumber evidence="3">1.2.7.1</ecNumber>
    </submittedName>
</protein>
<dbReference type="EMBL" id="CP002606">
    <property type="protein sequence ID" value="AEA33768.1"/>
    <property type="molecule type" value="Genomic_DNA"/>
</dbReference>
<dbReference type="KEGG" id="hmr:Hipma_0798"/>
<keyword evidence="4" id="KW-1185">Reference proteome</keyword>
<sequence>MIIPTQEIMQPNHLACPGCGAALAMRYALKALGRKTIIVIPACCWTVINGPWGKNYAGVPVFHTAFETTAAVAAGIRTSLEAQGKNDITVMGWAGDGGTFDIGLQALSGAAERNDDIIYVCYDNEAYMNTGIQRSSATPVGAETTTTPAPLLKDRPKKDLMEIVAAHSVPYIASATIAYPTDFIKKFEKAKSKRGFKLIHIFSPCPPGHKFAENKTIDVSKLAVETGIFPLYEIEDGVYKINKKPKFRPIEEYLSLQGRFKNIPKEQMRAIEEAIQMKWQRLQAKAEYLK</sequence>
<dbReference type="CDD" id="cd03376">
    <property type="entry name" value="TPP_PFOR_porB_like"/>
    <property type="match status" value="1"/>
</dbReference>
<dbReference type="AlphaFoldDB" id="F2LVI4"/>
<reference evidence="4" key="2">
    <citation type="submission" date="2011-03" db="EMBL/GenBank/DDBJ databases">
        <title>The complete genome of Hippea maritima DSM 10411.</title>
        <authorList>
            <consortium name="US DOE Joint Genome Institute (JGI-PGF)"/>
            <person name="Lucas S."/>
            <person name="Copeland A."/>
            <person name="Lapidus A."/>
            <person name="Bruce D."/>
            <person name="Goodwin L."/>
            <person name="Pitluck S."/>
            <person name="Peters L."/>
            <person name="Kyrpides N."/>
            <person name="Mavromatis K."/>
            <person name="Pagani I."/>
            <person name="Ivanova N."/>
            <person name="Mikhailova N."/>
            <person name="Lu M."/>
            <person name="Detter J.C."/>
            <person name="Tapia R."/>
            <person name="Han C."/>
            <person name="Land M."/>
            <person name="Hauser L."/>
            <person name="Markowitz V."/>
            <person name="Cheng J.-F."/>
            <person name="Hugenholtz P."/>
            <person name="Woyke T."/>
            <person name="Wu D."/>
            <person name="Spring S."/>
            <person name="Schroeder M."/>
            <person name="Brambilla E."/>
            <person name="Klenk H.-P."/>
            <person name="Eisen J.A."/>
        </authorList>
    </citation>
    <scope>NUCLEOTIDE SEQUENCE [LARGE SCALE GENOMIC DNA]</scope>
    <source>
        <strain evidence="4">ATCC 700847 / DSM 10411 / MH2</strain>
    </source>
</reference>
<dbReference type="PANTHER" id="PTHR42897:SF1">
    <property type="entry name" value="2-OXOACID OXIDOREDUCTASE (FERREDOXIN)"/>
    <property type="match status" value="1"/>
</dbReference>
<feature type="domain" description="Thiamine pyrophosphate enzyme TPP-binding" evidence="2">
    <location>
        <begin position="61"/>
        <end position="201"/>
    </location>
</feature>
<evidence type="ECO:0000259" key="2">
    <source>
        <dbReference type="Pfam" id="PF02775"/>
    </source>
</evidence>
<dbReference type="SUPFAM" id="SSF52518">
    <property type="entry name" value="Thiamin diphosphate-binding fold (THDP-binding)"/>
    <property type="match status" value="1"/>
</dbReference>
<reference evidence="3 4" key="1">
    <citation type="journal article" date="2011" name="Stand. Genomic Sci.">
        <title>Complete genome sequence of the thermophilic sulfur-reducer Hippea maritima type strain (MH(2)).</title>
        <authorList>
            <person name="Huntemann M."/>
            <person name="Lu M."/>
            <person name="Nolan M."/>
            <person name="Lapidus A."/>
            <person name="Lucas S."/>
            <person name="Hammon N."/>
            <person name="Deshpande S."/>
            <person name="Cheng J.F."/>
            <person name="Tapia R."/>
            <person name="Han C."/>
            <person name="Goodwin L."/>
            <person name="Pitluck S."/>
            <person name="Liolios K."/>
            <person name="Pagani I."/>
            <person name="Ivanova N."/>
            <person name="Ovchinikova G."/>
            <person name="Pati A."/>
            <person name="Chen A."/>
            <person name="Palaniappan K."/>
            <person name="Land M."/>
            <person name="Hauser L."/>
            <person name="Jeffries C.D."/>
            <person name="Detter J.C."/>
            <person name="Brambilla E.M."/>
            <person name="Rohde M."/>
            <person name="Spring S."/>
            <person name="Goker M."/>
            <person name="Woyke T."/>
            <person name="Bristow J."/>
            <person name="Eisen J.A."/>
            <person name="Markowitz V."/>
            <person name="Hugenholtz P."/>
            <person name="Kyrpides N.C."/>
            <person name="Klenk H.P."/>
            <person name="Mavromatis K."/>
        </authorList>
    </citation>
    <scope>NUCLEOTIDE SEQUENCE [LARGE SCALE GENOMIC DNA]</scope>
    <source>
        <strain evidence="4">ATCC 700847 / DSM 10411 / MH2</strain>
    </source>
</reference>
<dbReference type="RefSeq" id="WP_013681809.1">
    <property type="nucleotide sequence ID" value="NC_015318.1"/>
</dbReference>
<dbReference type="Proteomes" id="UP000008139">
    <property type="component" value="Chromosome"/>
</dbReference>
<dbReference type="Pfam" id="PF02775">
    <property type="entry name" value="TPP_enzyme_C"/>
    <property type="match status" value="1"/>
</dbReference>
<evidence type="ECO:0000256" key="1">
    <source>
        <dbReference type="ARBA" id="ARBA00023002"/>
    </source>
</evidence>
<dbReference type="NCBIfam" id="NF008818">
    <property type="entry name" value="PRK11864.1"/>
    <property type="match status" value="1"/>
</dbReference>
<dbReference type="GO" id="GO:0019164">
    <property type="term" value="F:pyruvate synthase activity"/>
    <property type="evidence" value="ECO:0007669"/>
    <property type="project" value="UniProtKB-EC"/>
</dbReference>
<dbReference type="STRING" id="760142.Hipma_0798"/>
<dbReference type="HOGENOM" id="CLU_058423_0_0_7"/>
<dbReference type="EC" id="1.2.7.1" evidence="3"/>